<evidence type="ECO:0000313" key="2">
    <source>
        <dbReference type="EMBL" id="TDO21204.1"/>
    </source>
</evidence>
<keyword evidence="3" id="KW-1185">Reference proteome</keyword>
<organism evidence="2 3">
    <name type="scientific">Mycoplasma testudineum</name>
    <dbReference type="NCBI Taxonomy" id="244584"/>
    <lineage>
        <taxon>Bacteria</taxon>
        <taxon>Bacillati</taxon>
        <taxon>Mycoplasmatota</taxon>
        <taxon>Mollicutes</taxon>
        <taxon>Mycoplasmataceae</taxon>
        <taxon>Mycoplasma</taxon>
    </lineage>
</organism>
<gene>
    <name evidence="2" type="ORF">EI74_0235</name>
</gene>
<dbReference type="AlphaFoldDB" id="A0A4R6IGK1"/>
<protein>
    <submittedName>
        <fullName evidence="2">Uncharacterized protein</fullName>
    </submittedName>
</protein>
<keyword evidence="1" id="KW-0175">Coiled coil</keyword>
<evidence type="ECO:0000313" key="3">
    <source>
        <dbReference type="Proteomes" id="UP000295518"/>
    </source>
</evidence>
<proteinExistence type="predicted"/>
<dbReference type="RefSeq" id="WP_094254282.1">
    <property type="nucleotide sequence ID" value="NZ_NNCE01000001.1"/>
</dbReference>
<name>A0A4R6IGK1_9MOLU</name>
<reference evidence="2 3" key="1">
    <citation type="submission" date="2019-03" db="EMBL/GenBank/DDBJ databases">
        <title>Genomic Encyclopedia of Archaeal and Bacterial Type Strains, Phase II (KMG-II): from individual species to whole genera.</title>
        <authorList>
            <person name="Goeker M."/>
        </authorList>
    </citation>
    <scope>NUCLEOTIDE SEQUENCE [LARGE SCALE GENOMIC DNA]</scope>
    <source>
        <strain evidence="2 3">ATCC 700618</strain>
    </source>
</reference>
<dbReference type="Proteomes" id="UP000295518">
    <property type="component" value="Unassembled WGS sequence"/>
</dbReference>
<feature type="coiled-coil region" evidence="1">
    <location>
        <begin position="499"/>
        <end position="526"/>
    </location>
</feature>
<evidence type="ECO:0000256" key="1">
    <source>
        <dbReference type="SAM" id="Coils"/>
    </source>
</evidence>
<sequence length="852" mass="97851">MLNKKTVILLTAGLGVFVVGAGAASGIIVSTRNNKNVTIEPVQAVQNTDSSEFVEQIKNFDFNRTESAQSIFSKGKMSADQVSKYIDTKKLKDDEKLEIEVTELSDEKAVMNVYVLKNETVQSQSEITISDFNKTLFSYNSNTNVEVVTPNTFEEEIKNFTTKLTSRSFPVNPKIQTSVFEKQFNSKSNADKVTYVYSFNDELRTLLNSRPEYRVSKLEITDWDKLVVDLKVTMTSSDKSWEINFRLADFAQENASSNNSTSPEIDTALIELETIKKSYMSEYKNLNASLDLNAFSSGLTKDNLISKLESNFQNFEFLGKDYLVDFTTEVSNLQNKVNIKLKLQSKNETVIISFNLVNFVVIDSKSVEQFEALEKLVKSKNNSLIISVNKTAEDFYESFLKGNSVKAQEDYLKANLDKSSLTVFNELIKKELNFAFQSNIVLNKANNDSSSGYLELQLSALINNKIRHINVQIVGFLSKVEYQAFLNKVAQEEFQKALQKEIEQKAKQEKLELEKVNALITKLQNTKSLEISASQSLKQLYDELRVLPFSEAILKIRNFVKLSEFSEINNYVAIESVIFNFNTKAIIGQNPLTATIKVAHKSRKFTLVFELKKQDELLNYNGTTIEMNSTYPLTLIRKYFAASANDAKEKLQPVLDELKNSNLQVVEFIRKTSFKSVVLNPLANSKHSFNLELIDQNNIKYFFIMKMQPYKVNLSEAFYIEEMTVKLHLAARTRQWLSNYNWQRVAEVIWFQRLVYPHIKDSFQPVIDKNKINNRDVNQKFSINQELYNFLTSNKVAVMRYFSVGSDNQIGVTIVFDAIDENGNRVDSYNVVNFIVPYIQIWEPHTRYWRTW</sequence>
<accession>A0A4R6IGK1</accession>
<dbReference type="EMBL" id="SNWN01000009">
    <property type="protein sequence ID" value="TDO21204.1"/>
    <property type="molecule type" value="Genomic_DNA"/>
</dbReference>
<comment type="caution">
    <text evidence="2">The sequence shown here is derived from an EMBL/GenBank/DDBJ whole genome shotgun (WGS) entry which is preliminary data.</text>
</comment>